<dbReference type="EMBL" id="AZHF01000004">
    <property type="protein sequence ID" value="OAA76438.1"/>
    <property type="molecule type" value="Genomic_DNA"/>
</dbReference>
<dbReference type="CDD" id="cd04301">
    <property type="entry name" value="NAT_SF"/>
    <property type="match status" value="1"/>
</dbReference>
<feature type="region of interest" description="Disordered" evidence="1">
    <location>
        <begin position="454"/>
        <end position="490"/>
    </location>
</feature>
<feature type="domain" description="N-acetyltransferase" evidence="2">
    <location>
        <begin position="146"/>
        <end position="222"/>
    </location>
</feature>
<protein>
    <submittedName>
        <fullName evidence="3">Acyl-CoA N-acyltransferase</fullName>
    </submittedName>
</protein>
<feature type="region of interest" description="Disordered" evidence="1">
    <location>
        <begin position="100"/>
        <end position="123"/>
    </location>
</feature>
<feature type="compositionally biased region" description="Basic and acidic residues" evidence="1">
    <location>
        <begin position="576"/>
        <end position="623"/>
    </location>
</feature>
<dbReference type="Pfam" id="PF00583">
    <property type="entry name" value="Acetyltransf_1"/>
    <property type="match status" value="1"/>
</dbReference>
<feature type="compositionally biased region" description="Basic and acidic residues" evidence="1">
    <location>
        <begin position="633"/>
        <end position="651"/>
    </location>
</feature>
<dbReference type="Gene3D" id="3.40.630.30">
    <property type="match status" value="1"/>
</dbReference>
<evidence type="ECO:0000259" key="2">
    <source>
        <dbReference type="PROSITE" id="PS51186"/>
    </source>
</evidence>
<keyword evidence="3" id="KW-0012">Acyltransferase</keyword>
<evidence type="ECO:0000313" key="3">
    <source>
        <dbReference type="EMBL" id="OAA76438.1"/>
    </source>
</evidence>
<dbReference type="InterPro" id="IPR046784">
    <property type="entry name" value="Eap1"/>
</dbReference>
<feature type="compositionally biased region" description="Pro residues" evidence="1">
    <location>
        <begin position="1041"/>
        <end position="1051"/>
    </location>
</feature>
<dbReference type="InterPro" id="IPR000182">
    <property type="entry name" value="GNAT_dom"/>
</dbReference>
<reference evidence="3 4" key="1">
    <citation type="journal article" date="2016" name="Genome Biol. Evol.">
        <title>Divergent and convergent evolution of fungal pathogenicity.</title>
        <authorList>
            <person name="Shang Y."/>
            <person name="Xiao G."/>
            <person name="Zheng P."/>
            <person name="Cen K."/>
            <person name="Zhan S."/>
            <person name="Wang C."/>
        </authorList>
    </citation>
    <scope>NUCLEOTIDE SEQUENCE [LARGE SCALE GENOMIC DNA]</scope>
    <source>
        <strain evidence="3 4">RCEF 1005</strain>
    </source>
</reference>
<name>A0A162KKS2_CORDF</name>
<dbReference type="PANTHER" id="PTHR42791">
    <property type="entry name" value="GNAT FAMILY ACETYLTRANSFERASE"/>
    <property type="match status" value="1"/>
</dbReference>
<feature type="compositionally biased region" description="Basic and acidic residues" evidence="1">
    <location>
        <begin position="469"/>
        <end position="479"/>
    </location>
</feature>
<keyword evidence="3" id="KW-0808">Transferase</keyword>
<dbReference type="PROSITE" id="PS51186">
    <property type="entry name" value="GNAT"/>
    <property type="match status" value="1"/>
</dbReference>
<feature type="compositionally biased region" description="Polar residues" evidence="1">
    <location>
        <begin position="745"/>
        <end position="756"/>
    </location>
</feature>
<keyword evidence="4" id="KW-1185">Reference proteome</keyword>
<organism evidence="3 4">
    <name type="scientific">Akanthomyces lecanii RCEF 1005</name>
    <dbReference type="NCBI Taxonomy" id="1081108"/>
    <lineage>
        <taxon>Eukaryota</taxon>
        <taxon>Fungi</taxon>
        <taxon>Dikarya</taxon>
        <taxon>Ascomycota</taxon>
        <taxon>Pezizomycotina</taxon>
        <taxon>Sordariomycetes</taxon>
        <taxon>Hypocreomycetidae</taxon>
        <taxon>Hypocreales</taxon>
        <taxon>Cordycipitaceae</taxon>
        <taxon>Akanthomyces</taxon>
        <taxon>Cordyceps confragosa</taxon>
    </lineage>
</organism>
<dbReference type="OrthoDB" id="2504266at2759"/>
<evidence type="ECO:0000313" key="4">
    <source>
        <dbReference type="Proteomes" id="UP000076881"/>
    </source>
</evidence>
<dbReference type="Proteomes" id="UP000076881">
    <property type="component" value="Unassembled WGS sequence"/>
</dbReference>
<feature type="compositionally biased region" description="Polar residues" evidence="1">
    <location>
        <begin position="866"/>
        <end position="878"/>
    </location>
</feature>
<feature type="compositionally biased region" description="Basic and acidic residues" evidence="1">
    <location>
        <begin position="657"/>
        <end position="690"/>
    </location>
</feature>
<comment type="caution">
    <text evidence="3">The sequence shown here is derived from an EMBL/GenBank/DDBJ whole genome shotgun (WGS) entry which is preliminary data.</text>
</comment>
<proteinExistence type="predicted"/>
<feature type="region of interest" description="Disordered" evidence="1">
    <location>
        <begin position="516"/>
        <end position="937"/>
    </location>
</feature>
<feature type="compositionally biased region" description="Basic and acidic residues" evidence="1">
    <location>
        <begin position="1001"/>
        <end position="1013"/>
    </location>
</feature>
<feature type="compositionally biased region" description="Pro residues" evidence="1">
    <location>
        <begin position="1078"/>
        <end position="1096"/>
    </location>
</feature>
<dbReference type="InterPro" id="IPR052523">
    <property type="entry name" value="Trichothecene_AcTrans"/>
</dbReference>
<dbReference type="SUPFAM" id="SSF55729">
    <property type="entry name" value="Acyl-CoA N-acyltransferases (Nat)"/>
    <property type="match status" value="1"/>
</dbReference>
<evidence type="ECO:0000256" key="1">
    <source>
        <dbReference type="SAM" id="MobiDB-lite"/>
    </source>
</evidence>
<sequence length="1166" mass="127973">MVQKLTVAITPLNYADIDACASISRDSFAVDPHTIVKQLGRDGYDMYVMARRGYLSNLERKNMVFVKAVDIETGVIVGYGGWIFQSVQQDLVPWIGPADAKPEEEQEKGNVPKEPETKGEPDSIDRLHAMEGEDMQYFLHKLIPANDPCMIVMGVGVAPAHQSRGVGSALLQHGNAIADRLGLPIWVHSSHQAVEAYGKGGFESVRTLDVDLDEYAPRPPRDDEPVMGERGSGKWGHYRCPVDAHTFTTANLTSCQPACQLWADPLLSQHVLTHESHLIATFRHHYSRSPTLPATTSPTNHPTTSALFSQPHHFPSTSTQSHYTPLPQRLASLSSPPPVDCTQYIETEIALQLLAHPQSPLCIQRHPLPSKQLAAANRAPFHRRIDRGVPPQAAELHHHILLPDGHRAAHARIWFFDIQQSFCCTYATLHYVLNQTVFLLSRSGWEQQTRTQSKILNDRHGNGFPVEQSNHRSGAERHMSRNSANPEEIVFAPPRINFSSSRTKLLDGDKAAKELEQGRFGIRSSENDRTRDSRANPLRRRGDSDFDGEGWSTVKPRKSFGADGAERFSGKMGGNYRDEVRSSDRDGNRDRQSKTADALGRDKDRDADGRTRNGLTRKMEPWNKSEATADGAAPERRDRDRTRSWRDRDQEASTDNRGGDRRWGKDRDQRAEREPEWFDEPAKDQRDVHTQQDFQKWMEQMKAAKNAQENQTTEESEAEKPAKSAPAIEQGPDKFFMAFGGGTAIDSTPQVEQTDGASKPRAAGKSSRFTSFFGGGQEEPRQRTESSTPATAAPSVPPGFAHLFGGMAGGMAGAGGRGGSTGPEDEKQAFAQLLAKLQKQTVSATPPGLSLFAPPQQNPGDGSKKSAVTSPEPYQQYGNERREGPSARPQQQEIHAPRPQQQTARPDQLLQDLVGQHQRASSQSSSQRDPTMAKNNSNAEFLMNLMRAGPPNTQRAEQLHNMMAHGGPMQQKPSSMSPMNERDAHAHQQQGRPGPPPGFPAHDDAFRLPDPESRPNPTQILQRPPPPPGLDHMPPNWMHGPLPPGVGPPPGQRGAGGPMMAPPGLPGGHPSRNMPMPHMFPPNFPPGAMPPPPPPEMRGSMHMPPPGFFNGPPPPHGFGLPPGMPGFNGPPPPDLRAFGSPPFDGRGMAPPSSAEAGRNGGNYGRQ</sequence>
<feature type="compositionally biased region" description="Pro residues" evidence="1">
    <location>
        <begin position="1103"/>
        <end position="1134"/>
    </location>
</feature>
<feature type="compositionally biased region" description="Polar residues" evidence="1">
    <location>
        <begin position="888"/>
        <end position="905"/>
    </location>
</feature>
<dbReference type="Pfam" id="PF20566">
    <property type="entry name" value="Eap1"/>
    <property type="match status" value="1"/>
</dbReference>
<feature type="compositionally biased region" description="Gly residues" evidence="1">
    <location>
        <begin position="806"/>
        <end position="821"/>
    </location>
</feature>
<dbReference type="PANTHER" id="PTHR42791:SF1">
    <property type="entry name" value="N-ACETYLTRANSFERASE DOMAIN-CONTAINING PROTEIN"/>
    <property type="match status" value="1"/>
</dbReference>
<feature type="compositionally biased region" description="Low complexity" evidence="1">
    <location>
        <begin position="785"/>
        <end position="794"/>
    </location>
</feature>
<feature type="compositionally biased region" description="Basic and acidic residues" evidence="1">
    <location>
        <begin position="525"/>
        <end position="544"/>
    </location>
</feature>
<gene>
    <name evidence="3" type="ORF">LEL_06122</name>
</gene>
<accession>A0A162KKS2</accession>
<dbReference type="AlphaFoldDB" id="A0A162KKS2"/>
<feature type="region of interest" description="Disordered" evidence="1">
    <location>
        <begin position="965"/>
        <end position="1166"/>
    </location>
</feature>
<dbReference type="InterPro" id="IPR016181">
    <property type="entry name" value="Acyl_CoA_acyltransferase"/>
</dbReference>
<dbReference type="GO" id="GO:0016747">
    <property type="term" value="F:acyltransferase activity, transferring groups other than amino-acyl groups"/>
    <property type="evidence" value="ECO:0007669"/>
    <property type="project" value="InterPro"/>
</dbReference>